<keyword evidence="2" id="KW-1185">Reference proteome</keyword>
<dbReference type="Proteomes" id="UP000283530">
    <property type="component" value="Unassembled WGS sequence"/>
</dbReference>
<dbReference type="PANTHER" id="PTHR46388:SF3">
    <property type="entry name" value="DUF1618 DOMAIN-CONTAINING PROTEIN"/>
    <property type="match status" value="1"/>
</dbReference>
<sequence length="878" mass="100420">MNDLNQFNSTLFIMESKQLLHIRNESGEGEKSCLRLEESRRRRRRRRRRKSFSTIMSFSSRLLSRSKKLYSLHTILQHEHAVLARFFSKEAAPPALKGDDPDDPAAVAQYAKVMKTATEKYCRTCHYLQFLSYIHERPNKISQLFMGVPLCQKQHECASDMNLLTFIESTLDEPEGYDFTRNNMGEFCPNHCWLNKIEERGESFSRDGIFLVIVGGFLEDSIVFSRDHVIRLERVKLLQQRYPVLRVFGFQYSSSFNSVAAQIRIVQTVMKEYIKFPILLSNKDFNKMKNGACYLLFQGFQSPVLYHEKDLDLERLVKVIEESNALQNVNAETVQNLKFTWLTVPEVTKDPFVDSTWVRVPEVIKDPLACSFFRNLLLFFPGSISVDEDGNRLFISDTNHHRIIITDGNGKLLDCIGSLPGFEDGEFESAKLLRPAASFYDVDEDCLYFVDSENHAVRRANMETRVLDTVYPIFNSNKRVGSLWSWILDKLGRGSGDASKPKKFDIKALTFPWHLLKSERNDLFIINRSFETLWVMNATTAEIKEVISGFPNIMEICGQMISEKMSFYQEMNWLQQIFVPRYSIEGLPYGGLMSSFAVYQNTIIFCDPAGQRVLKCHRVSKDISDIQFSNFGILGLPHWLASPLERVFVQGDIHGRPRNDHIQHFNLLPGRCDIRVKIDLPVGTELAEPLQEGSIWRLARGSAVEFLGSESVAAASKKVGEAQQVYDELDSVIFGEPELELNVEEENLNGNSQEEDGVHFDCAANISPGSSEVVIYTVLYLKLTEMNRSSSLAEGIKSARKVLDIRDDDKCRKQGGDACAQLLLESCRDLRDLTFMKPLHLRIRLDVDDYPVADKDSENLREMVLPTDSFIKVNVSLD</sequence>
<accession>A0A443N4P6</accession>
<organism evidence="1 2">
    <name type="scientific">Cinnamomum micranthum f. kanehirae</name>
    <dbReference type="NCBI Taxonomy" id="337451"/>
    <lineage>
        <taxon>Eukaryota</taxon>
        <taxon>Viridiplantae</taxon>
        <taxon>Streptophyta</taxon>
        <taxon>Embryophyta</taxon>
        <taxon>Tracheophyta</taxon>
        <taxon>Spermatophyta</taxon>
        <taxon>Magnoliopsida</taxon>
        <taxon>Magnoliidae</taxon>
        <taxon>Laurales</taxon>
        <taxon>Lauraceae</taxon>
        <taxon>Cinnamomum</taxon>
    </lineage>
</organism>
<gene>
    <name evidence="1" type="ORF">CKAN_00176600</name>
</gene>
<reference evidence="1 2" key="1">
    <citation type="journal article" date="2019" name="Nat. Plants">
        <title>Stout camphor tree genome fills gaps in understanding of flowering plant genome evolution.</title>
        <authorList>
            <person name="Chaw S.M."/>
            <person name="Liu Y.C."/>
            <person name="Wu Y.W."/>
            <person name="Wang H.Y."/>
            <person name="Lin C.I."/>
            <person name="Wu C.S."/>
            <person name="Ke H.M."/>
            <person name="Chang L.Y."/>
            <person name="Hsu C.Y."/>
            <person name="Yang H.T."/>
            <person name="Sudianto E."/>
            <person name="Hsu M.H."/>
            <person name="Wu K.P."/>
            <person name="Wang L.N."/>
            <person name="Leebens-Mack J.H."/>
            <person name="Tsai I.J."/>
        </authorList>
    </citation>
    <scope>NUCLEOTIDE SEQUENCE [LARGE SCALE GENOMIC DNA]</scope>
    <source>
        <strain evidence="2">cv. Chaw 1501</strain>
        <tissue evidence="1">Young leaves</tissue>
    </source>
</reference>
<name>A0A443N4P6_9MAGN</name>
<dbReference type="PANTHER" id="PTHR46388">
    <property type="entry name" value="NHL REPEAT-CONTAINING PROTEIN 2"/>
    <property type="match status" value="1"/>
</dbReference>
<dbReference type="SUPFAM" id="SSF63825">
    <property type="entry name" value="YWTD domain"/>
    <property type="match status" value="1"/>
</dbReference>
<protein>
    <submittedName>
        <fullName evidence="1">Putative catalytic</fullName>
    </submittedName>
</protein>
<proteinExistence type="predicted"/>
<dbReference type="FunFam" id="2.120.10.30:FF:000108">
    <property type="entry name" value="NHL domain-containing protein"/>
    <property type="match status" value="1"/>
</dbReference>
<dbReference type="Gene3D" id="2.120.10.30">
    <property type="entry name" value="TolB, C-terminal domain"/>
    <property type="match status" value="1"/>
</dbReference>
<evidence type="ECO:0000313" key="2">
    <source>
        <dbReference type="Proteomes" id="UP000283530"/>
    </source>
</evidence>
<dbReference type="AlphaFoldDB" id="A0A443N4P6"/>
<evidence type="ECO:0000313" key="1">
    <source>
        <dbReference type="EMBL" id="RWR73483.1"/>
    </source>
</evidence>
<dbReference type="STRING" id="337451.A0A443N4P6"/>
<dbReference type="EMBL" id="QPKB01000001">
    <property type="protein sequence ID" value="RWR73483.1"/>
    <property type="molecule type" value="Genomic_DNA"/>
</dbReference>
<dbReference type="InterPro" id="IPR011042">
    <property type="entry name" value="6-blade_b-propeller_TolB-like"/>
</dbReference>
<comment type="caution">
    <text evidence="1">The sequence shown here is derived from an EMBL/GenBank/DDBJ whole genome shotgun (WGS) entry which is preliminary data.</text>
</comment>
<dbReference type="OrthoDB" id="273823at2759"/>